<name>W9Q541_FUSOX</name>
<reference evidence="1" key="1">
    <citation type="submission" date="2011-10" db="EMBL/GenBank/DDBJ databases">
        <title>The Genome Sequence of Fusarium oxysporum HDV247.</title>
        <authorList>
            <consortium name="The Broad Institute Genome Sequencing Platform"/>
            <person name="Ma L.-J."/>
            <person name="Gale L.R."/>
            <person name="Schwartz D.C."/>
            <person name="Zhou S."/>
            <person name="Corby-Kistler H."/>
            <person name="Young S.K."/>
            <person name="Zeng Q."/>
            <person name="Gargeya S."/>
            <person name="Fitzgerald M."/>
            <person name="Haas B."/>
            <person name="Abouelleil A."/>
            <person name="Alvarado L."/>
            <person name="Arachchi H.M."/>
            <person name="Berlin A."/>
            <person name="Brown A."/>
            <person name="Chapman S.B."/>
            <person name="Chen Z."/>
            <person name="Dunbar C."/>
            <person name="Freedman E."/>
            <person name="Gearin G."/>
            <person name="Goldberg J."/>
            <person name="Griggs A."/>
            <person name="Gujja S."/>
            <person name="Heiman D."/>
            <person name="Howarth C."/>
            <person name="Larson L."/>
            <person name="Lui A."/>
            <person name="MacDonald P.J.P."/>
            <person name="Montmayeur A."/>
            <person name="Murphy C."/>
            <person name="Neiman D."/>
            <person name="Pearson M."/>
            <person name="Priest M."/>
            <person name="Roberts A."/>
            <person name="Saif S."/>
            <person name="Shea T."/>
            <person name="Shenoy N."/>
            <person name="Sisk P."/>
            <person name="Stolte C."/>
            <person name="Sykes S."/>
            <person name="Wortman J."/>
            <person name="Nusbaum C."/>
            <person name="Birren B."/>
        </authorList>
    </citation>
    <scope>NUCLEOTIDE SEQUENCE [LARGE SCALE GENOMIC DNA]</scope>
    <source>
        <strain evidence="1">HDV247</strain>
    </source>
</reference>
<gene>
    <name evidence="1" type="ORF">FOVG_00858</name>
</gene>
<evidence type="ECO:0000313" key="1">
    <source>
        <dbReference type="EMBL" id="EXA52654.1"/>
    </source>
</evidence>
<dbReference type="AlphaFoldDB" id="W9Q541"/>
<accession>W9Q541</accession>
<sequence>MRVPCLDLFCHSGTNPTTISPILTLLRHIGINVCTYPGHRVKLTANVHPSQGQGLRECERFWPTREIPSSHCKITQLKFSIPTLQPLSSNASHSMFISTSLDQHRHPSYPGDDKLSCFFDNFHTAQPGGVCNMAFQGCKTRVSCDLLCSKPVYSG</sequence>
<dbReference type="EMBL" id="JH650968">
    <property type="protein sequence ID" value="EXA52654.1"/>
    <property type="molecule type" value="Genomic_DNA"/>
</dbReference>
<proteinExistence type="predicted"/>
<protein>
    <submittedName>
        <fullName evidence="1">Uncharacterized protein</fullName>
    </submittedName>
</protein>
<organism evidence="1">
    <name type="scientific">Fusarium oxysporum f. sp. pisi HDV247</name>
    <dbReference type="NCBI Taxonomy" id="1080344"/>
    <lineage>
        <taxon>Eukaryota</taxon>
        <taxon>Fungi</taxon>
        <taxon>Dikarya</taxon>
        <taxon>Ascomycota</taxon>
        <taxon>Pezizomycotina</taxon>
        <taxon>Sordariomycetes</taxon>
        <taxon>Hypocreomycetidae</taxon>
        <taxon>Hypocreales</taxon>
        <taxon>Nectriaceae</taxon>
        <taxon>Fusarium</taxon>
        <taxon>Fusarium oxysporum species complex</taxon>
    </lineage>
</organism>
<dbReference type="HOGENOM" id="CLU_1695525_0_0_1"/>
<reference evidence="1" key="2">
    <citation type="submission" date="2012-05" db="EMBL/GenBank/DDBJ databases">
        <title>Annotation of the Genome Sequence of Fusarium oxysporum HDV247.</title>
        <authorList>
            <consortium name="The Broad Institute Genomics Platform"/>
            <person name="Ma L.-J."/>
            <person name="Corby-Kistler H."/>
            <person name="Broz K."/>
            <person name="Gale L.R."/>
            <person name="Jonkers W."/>
            <person name="O'Donnell K."/>
            <person name="Ploetz R."/>
            <person name="Steinberg C."/>
            <person name="Schwartz D.C."/>
            <person name="VanEtten H."/>
            <person name="Zhou S."/>
            <person name="Young S.K."/>
            <person name="Zeng Q."/>
            <person name="Gargeya S."/>
            <person name="Fitzgerald M."/>
            <person name="Abouelleil A."/>
            <person name="Alvarado L."/>
            <person name="Chapman S.B."/>
            <person name="Gainer-Dewar J."/>
            <person name="Goldberg J."/>
            <person name="Griggs A."/>
            <person name="Gujja S."/>
            <person name="Hansen M."/>
            <person name="Howarth C."/>
            <person name="Imamovic A."/>
            <person name="Ireland A."/>
            <person name="Larimer J."/>
            <person name="McCowan C."/>
            <person name="Murphy C."/>
            <person name="Pearson M."/>
            <person name="Poon T.W."/>
            <person name="Priest M."/>
            <person name="Roberts A."/>
            <person name="Saif S."/>
            <person name="Shea T."/>
            <person name="Sykes S."/>
            <person name="Wortman J."/>
            <person name="Nusbaum C."/>
            <person name="Birren B."/>
        </authorList>
    </citation>
    <scope>NUCLEOTIDE SEQUENCE</scope>
    <source>
        <strain evidence="1">HDV247</strain>
    </source>
</reference>
<dbReference type="Proteomes" id="UP000030751">
    <property type="component" value="Unassembled WGS sequence"/>
</dbReference>